<evidence type="ECO:0000256" key="4">
    <source>
        <dbReference type="ARBA" id="ARBA00022801"/>
    </source>
</evidence>
<dbReference type="CDD" id="cd01310">
    <property type="entry name" value="TatD_DNAse"/>
    <property type="match status" value="1"/>
</dbReference>
<organism evidence="7 8">
    <name type="scientific">Rhamnusium bicolor</name>
    <dbReference type="NCBI Taxonomy" id="1586634"/>
    <lineage>
        <taxon>Eukaryota</taxon>
        <taxon>Metazoa</taxon>
        <taxon>Ecdysozoa</taxon>
        <taxon>Arthropoda</taxon>
        <taxon>Hexapoda</taxon>
        <taxon>Insecta</taxon>
        <taxon>Pterygota</taxon>
        <taxon>Neoptera</taxon>
        <taxon>Endopterygota</taxon>
        <taxon>Coleoptera</taxon>
        <taxon>Polyphaga</taxon>
        <taxon>Cucujiformia</taxon>
        <taxon>Chrysomeloidea</taxon>
        <taxon>Cerambycidae</taxon>
        <taxon>Lepturinae</taxon>
        <taxon>Rhagiini</taxon>
        <taxon>Rhamnusium</taxon>
    </lineage>
</organism>
<dbReference type="InterPro" id="IPR001130">
    <property type="entry name" value="TatD-like"/>
</dbReference>
<evidence type="ECO:0000256" key="2">
    <source>
        <dbReference type="ARBA" id="ARBA00022722"/>
    </source>
</evidence>
<dbReference type="Proteomes" id="UP001162156">
    <property type="component" value="Unassembled WGS sequence"/>
</dbReference>
<dbReference type="InterPro" id="IPR032466">
    <property type="entry name" value="Metal_Hydrolase"/>
</dbReference>
<dbReference type="PROSITE" id="PS01091">
    <property type="entry name" value="TATD_3"/>
    <property type="match status" value="1"/>
</dbReference>
<dbReference type="EMBL" id="JANEYF010003577">
    <property type="protein sequence ID" value="KAJ8935405.1"/>
    <property type="molecule type" value="Genomic_DNA"/>
</dbReference>
<dbReference type="PANTHER" id="PTHR10060">
    <property type="entry name" value="TATD FAMILY DEOXYRIBONUCLEASE"/>
    <property type="match status" value="1"/>
</dbReference>
<dbReference type="GO" id="GO:0046872">
    <property type="term" value="F:metal ion binding"/>
    <property type="evidence" value="ECO:0007669"/>
    <property type="project" value="UniProtKB-KW"/>
</dbReference>
<dbReference type="InterPro" id="IPR018228">
    <property type="entry name" value="DNase_TatD-rel_CS"/>
</dbReference>
<reference evidence="7" key="1">
    <citation type="journal article" date="2023" name="Insect Mol. Biol.">
        <title>Genome sequencing provides insights into the evolution of gene families encoding plant cell wall-degrading enzymes in longhorned beetles.</title>
        <authorList>
            <person name="Shin N.R."/>
            <person name="Okamura Y."/>
            <person name="Kirsch R."/>
            <person name="Pauchet Y."/>
        </authorList>
    </citation>
    <scope>NUCLEOTIDE SEQUENCE</scope>
    <source>
        <strain evidence="7">RBIC_L_NR</strain>
    </source>
</reference>
<keyword evidence="8" id="KW-1185">Reference proteome</keyword>
<dbReference type="PANTHER" id="PTHR10060:SF15">
    <property type="entry name" value="DEOXYRIBONUCLEASE TATDN1"/>
    <property type="match status" value="1"/>
</dbReference>
<evidence type="ECO:0000256" key="5">
    <source>
        <dbReference type="ARBA" id="ARBA00039767"/>
    </source>
</evidence>
<dbReference type="InterPro" id="IPR050891">
    <property type="entry name" value="TatD-type_Hydrolase"/>
</dbReference>
<dbReference type="GO" id="GO:0005829">
    <property type="term" value="C:cytosol"/>
    <property type="evidence" value="ECO:0007669"/>
    <property type="project" value="TreeGrafter"/>
</dbReference>
<comment type="function">
    <text evidence="6">Deoxyribonuclease which catalyzes (in vitro) the decatenation of kinetoplast DNA, which are circular DNA catenated to each other, producing linear DNA molecules. Plays an important role in chromosomal segregation and cell cycle progression during eye development probably via its DNA decatenation activity.</text>
</comment>
<comment type="caution">
    <text evidence="7">The sequence shown here is derived from an EMBL/GenBank/DDBJ whole genome shotgun (WGS) entry which is preliminary data.</text>
</comment>
<dbReference type="Pfam" id="PF01026">
    <property type="entry name" value="TatD_DNase"/>
    <property type="match status" value="1"/>
</dbReference>
<sequence length="346" mass="39787">MSKIRRFIDIGGNLTDAMYSGVYNGSKKHQPDLQQVLQRSWEAGLNKIIITGGNLEESKKALELANSDVQFIKNCFHHEITPYLGIQWARLYTTVGCHPTRCSEFEQDGQNPNEYLEKLKEVILTGKSKVVAVGESGLDYERIQFCPKDTQKKYFEYQLKLSESLQLPLFLHCRNAADDLFNILKEYDGLKGVVHSFDGTSEEAQRFIELGYYIGLNGCSLKTQDNLNTIKSLPSNKILIETDCPWCEIRPSHAGYKFISKENLSIPSIKKEKWRPDYMVKSRNEPNNIRQILDVVASVRNEDADELSEKNLSKHLRFIFPMKKRYNKTNISNKNCINNIMAFINK</sequence>
<gene>
    <name evidence="7" type="ORF">NQ314_012824</name>
</gene>
<dbReference type="AlphaFoldDB" id="A0AAV8XA18"/>
<keyword evidence="4" id="KW-0378">Hydrolase</keyword>
<keyword evidence="3" id="KW-0479">Metal-binding</keyword>
<evidence type="ECO:0000313" key="8">
    <source>
        <dbReference type="Proteomes" id="UP001162156"/>
    </source>
</evidence>
<comment type="similarity">
    <text evidence="1">Belongs to the metallo-dependent hydrolases superfamily. TatD-type hydrolase family.</text>
</comment>
<evidence type="ECO:0000313" key="7">
    <source>
        <dbReference type="EMBL" id="KAJ8935405.1"/>
    </source>
</evidence>
<keyword evidence="2" id="KW-0540">Nuclease</keyword>
<evidence type="ECO:0000256" key="3">
    <source>
        <dbReference type="ARBA" id="ARBA00022723"/>
    </source>
</evidence>
<name>A0AAV8XA18_9CUCU</name>
<dbReference type="PROSITE" id="PS01090">
    <property type="entry name" value="TATD_2"/>
    <property type="match status" value="1"/>
</dbReference>
<dbReference type="GO" id="GO:0008296">
    <property type="term" value="F:3'-5'-DNA exonuclease activity"/>
    <property type="evidence" value="ECO:0007669"/>
    <property type="project" value="TreeGrafter"/>
</dbReference>
<evidence type="ECO:0000256" key="6">
    <source>
        <dbReference type="ARBA" id="ARBA00045223"/>
    </source>
</evidence>
<accession>A0AAV8XA18</accession>
<dbReference type="SUPFAM" id="SSF51556">
    <property type="entry name" value="Metallo-dependent hydrolases"/>
    <property type="match status" value="1"/>
</dbReference>
<protein>
    <recommendedName>
        <fullName evidence="5">Deoxyribonuclease TATDN1</fullName>
    </recommendedName>
</protein>
<dbReference type="Gene3D" id="3.20.20.140">
    <property type="entry name" value="Metal-dependent hydrolases"/>
    <property type="match status" value="1"/>
</dbReference>
<proteinExistence type="inferred from homology"/>
<evidence type="ECO:0000256" key="1">
    <source>
        <dbReference type="ARBA" id="ARBA00009275"/>
    </source>
</evidence>